<gene>
    <name evidence="2" type="ORF">HID58_090059</name>
</gene>
<organism evidence="2 3">
    <name type="scientific">Brassica napus</name>
    <name type="common">Rape</name>
    <dbReference type="NCBI Taxonomy" id="3708"/>
    <lineage>
        <taxon>Eukaryota</taxon>
        <taxon>Viridiplantae</taxon>
        <taxon>Streptophyta</taxon>
        <taxon>Embryophyta</taxon>
        <taxon>Tracheophyta</taxon>
        <taxon>Spermatophyta</taxon>
        <taxon>Magnoliopsida</taxon>
        <taxon>eudicotyledons</taxon>
        <taxon>Gunneridae</taxon>
        <taxon>Pentapetalae</taxon>
        <taxon>rosids</taxon>
        <taxon>malvids</taxon>
        <taxon>Brassicales</taxon>
        <taxon>Brassicaceae</taxon>
        <taxon>Brassiceae</taxon>
        <taxon>Brassica</taxon>
    </lineage>
</organism>
<feature type="transmembrane region" description="Helical" evidence="1">
    <location>
        <begin position="13"/>
        <end position="35"/>
    </location>
</feature>
<proteinExistence type="predicted"/>
<evidence type="ECO:0000256" key="1">
    <source>
        <dbReference type="SAM" id="Phobius"/>
    </source>
</evidence>
<accession>A0ABQ7XG91</accession>
<comment type="caution">
    <text evidence="2">The sequence shown here is derived from an EMBL/GenBank/DDBJ whole genome shotgun (WGS) entry which is preliminary data.</text>
</comment>
<sequence>MSEHVLDNTPPKVFFLLISLLLIVTLLMLSPILIVNLLRRWRFYLCECANYGSESELGPLYTPSIRISKSMSPCILWIPNIPDL</sequence>
<evidence type="ECO:0000313" key="3">
    <source>
        <dbReference type="Proteomes" id="UP000824890"/>
    </source>
</evidence>
<keyword evidence="1" id="KW-1133">Transmembrane helix</keyword>
<protein>
    <submittedName>
        <fullName evidence="2">Uncharacterized protein</fullName>
    </submittedName>
</protein>
<dbReference type="EMBL" id="JAGKQM010000559">
    <property type="protein sequence ID" value="KAH0854128.1"/>
    <property type="molecule type" value="Genomic_DNA"/>
</dbReference>
<keyword evidence="1" id="KW-0812">Transmembrane</keyword>
<keyword evidence="1" id="KW-0472">Membrane</keyword>
<dbReference type="Proteomes" id="UP000824890">
    <property type="component" value="Unassembled WGS sequence"/>
</dbReference>
<keyword evidence="3" id="KW-1185">Reference proteome</keyword>
<reference evidence="2 3" key="1">
    <citation type="submission" date="2021-05" db="EMBL/GenBank/DDBJ databases">
        <title>Genome Assembly of Synthetic Allotetraploid Brassica napus Reveals Homoeologous Exchanges between Subgenomes.</title>
        <authorList>
            <person name="Davis J.T."/>
        </authorList>
    </citation>
    <scope>NUCLEOTIDE SEQUENCE [LARGE SCALE GENOMIC DNA]</scope>
    <source>
        <strain evidence="3">cv. Da-Ae</strain>
        <tissue evidence="2">Seedling</tissue>
    </source>
</reference>
<name>A0ABQ7XG91_BRANA</name>
<evidence type="ECO:0000313" key="2">
    <source>
        <dbReference type="EMBL" id="KAH0854128.1"/>
    </source>
</evidence>